<accession>A0A7C9F6H2</accession>
<sequence>MRKLTLTVLISVLTLLNSWSQQLAFPTAEGYGKYSKGGRGGVVYEVTNLNDSGEGSLRAGVEASGPRTVVFRVSGTITLESPLSIKHPYITIAGQTAPGDGICIRKHPLTIGADHVVIRYLRVRLGDESGEDYDAVSSRYTKHIILDHLSASWSVDECFSVYHCDSITVQWCIISESMSKSNHVKGTHGFGGIWGSNYGTYHHNLLAHHSSRNPRMASGAGNTDYRNNVLYNWGYQSLYGGEKAQQGNDKFNFSNFNIVANYYKPGPATQQGEVSYRIANPSYRDEANDLGKWFVADNVIEGNASVSANNWNGGVQTEIASEKIKLDKAWPSMPIKQQTAEGAYTIVLDNAGATLPKRDAVDQRIINEARGGFATFEGESYKVENKVADSSKKSGIIDTQKDVGGWPVLHSSPAPLDTDHDGMPDSWEQKNKLDKDNPDDRNTVAPDGYTMLEKYLNSIK</sequence>
<feature type="chain" id="PRO_5028946643" evidence="4">
    <location>
        <begin position="25"/>
        <end position="460"/>
    </location>
</feature>
<feature type="signal peptide" evidence="4">
    <location>
        <begin position="1"/>
        <end position="24"/>
    </location>
</feature>
<feature type="compositionally biased region" description="Basic and acidic residues" evidence="3">
    <location>
        <begin position="417"/>
        <end position="442"/>
    </location>
</feature>
<dbReference type="Proteomes" id="UP000479293">
    <property type="component" value="Unassembled WGS sequence"/>
</dbReference>
<evidence type="ECO:0000256" key="4">
    <source>
        <dbReference type="SAM" id="SignalP"/>
    </source>
</evidence>
<evidence type="ECO:0000256" key="2">
    <source>
        <dbReference type="ARBA" id="ARBA00023180"/>
    </source>
</evidence>
<keyword evidence="5" id="KW-0456">Lyase</keyword>
<name>A0A7C9F6H2_9BACT</name>
<organism evidence="5 6">
    <name type="scientific">Salmonirosea aquatica</name>
    <dbReference type="NCBI Taxonomy" id="2654236"/>
    <lineage>
        <taxon>Bacteria</taxon>
        <taxon>Pseudomonadati</taxon>
        <taxon>Bacteroidota</taxon>
        <taxon>Cytophagia</taxon>
        <taxon>Cytophagales</taxon>
        <taxon>Spirosomataceae</taxon>
        <taxon>Salmonirosea</taxon>
    </lineage>
</organism>
<evidence type="ECO:0000256" key="1">
    <source>
        <dbReference type="ARBA" id="ARBA00022723"/>
    </source>
</evidence>
<dbReference type="EMBL" id="WHLY01000004">
    <property type="protein sequence ID" value="MPR37325.1"/>
    <property type="molecule type" value="Genomic_DNA"/>
</dbReference>
<dbReference type="InterPro" id="IPR011050">
    <property type="entry name" value="Pectin_lyase_fold/virulence"/>
</dbReference>
<keyword evidence="6" id="KW-1185">Reference proteome</keyword>
<dbReference type="AlphaFoldDB" id="A0A7C9F6H2"/>
<protein>
    <submittedName>
        <fullName evidence="5">Pectate lyase</fullName>
    </submittedName>
</protein>
<dbReference type="GO" id="GO:0046872">
    <property type="term" value="F:metal ion binding"/>
    <property type="evidence" value="ECO:0007669"/>
    <property type="project" value="UniProtKB-KW"/>
</dbReference>
<comment type="caution">
    <text evidence="5">The sequence shown here is derived from an EMBL/GenBank/DDBJ whole genome shotgun (WGS) entry which is preliminary data.</text>
</comment>
<keyword evidence="4" id="KW-0732">Signal</keyword>
<proteinExistence type="predicted"/>
<reference evidence="5 6" key="1">
    <citation type="submission" date="2019-10" db="EMBL/GenBank/DDBJ databases">
        <title>Draft Genome Sequence of Cytophagaceae sp. SJW1-29.</title>
        <authorList>
            <person name="Choi A."/>
        </authorList>
    </citation>
    <scope>NUCLEOTIDE SEQUENCE [LARGE SCALE GENOMIC DNA]</scope>
    <source>
        <strain evidence="5 6">SJW1-29</strain>
    </source>
</reference>
<feature type="region of interest" description="Disordered" evidence="3">
    <location>
        <begin position="403"/>
        <end position="448"/>
    </location>
</feature>
<dbReference type="SUPFAM" id="SSF51126">
    <property type="entry name" value="Pectin lyase-like"/>
    <property type="match status" value="1"/>
</dbReference>
<dbReference type="GO" id="GO:0016829">
    <property type="term" value="F:lyase activity"/>
    <property type="evidence" value="ECO:0007669"/>
    <property type="project" value="UniProtKB-KW"/>
</dbReference>
<gene>
    <name evidence="5" type="ORF">GBK04_29360</name>
</gene>
<evidence type="ECO:0000256" key="3">
    <source>
        <dbReference type="SAM" id="MobiDB-lite"/>
    </source>
</evidence>
<dbReference type="PANTHER" id="PTHR42970:SF1">
    <property type="entry name" value="PECTATE LYASE C-RELATED"/>
    <property type="match status" value="1"/>
</dbReference>
<dbReference type="InterPro" id="IPR012334">
    <property type="entry name" value="Pectin_lyas_fold"/>
</dbReference>
<keyword evidence="1" id="KW-0479">Metal-binding</keyword>
<evidence type="ECO:0000313" key="6">
    <source>
        <dbReference type="Proteomes" id="UP000479293"/>
    </source>
</evidence>
<dbReference type="RefSeq" id="WP_152766723.1">
    <property type="nucleotide sequence ID" value="NZ_WHLY01000004.1"/>
</dbReference>
<dbReference type="PANTHER" id="PTHR42970">
    <property type="entry name" value="PECTATE LYASE C-RELATED"/>
    <property type="match status" value="1"/>
</dbReference>
<dbReference type="InterPro" id="IPR052063">
    <property type="entry name" value="Polysaccharide_Lyase_1"/>
</dbReference>
<evidence type="ECO:0000313" key="5">
    <source>
        <dbReference type="EMBL" id="MPR37325.1"/>
    </source>
</evidence>
<keyword evidence="2" id="KW-0325">Glycoprotein</keyword>
<dbReference type="Gene3D" id="2.160.20.10">
    <property type="entry name" value="Single-stranded right-handed beta-helix, Pectin lyase-like"/>
    <property type="match status" value="1"/>
</dbReference>